<name>A0A917V4J1_9HYPH</name>
<evidence type="ECO:0000256" key="3">
    <source>
        <dbReference type="ARBA" id="ARBA00022741"/>
    </source>
</evidence>
<comment type="similarity">
    <text evidence="1">Belongs to the ABC transporter superfamily.</text>
</comment>
<evidence type="ECO:0000256" key="1">
    <source>
        <dbReference type="ARBA" id="ARBA00005417"/>
    </source>
</evidence>
<dbReference type="RefSeq" id="WP_188913208.1">
    <property type="nucleotide sequence ID" value="NZ_BMMF01000006.1"/>
</dbReference>
<dbReference type="GO" id="GO:0005524">
    <property type="term" value="F:ATP binding"/>
    <property type="evidence" value="ECO:0007669"/>
    <property type="project" value="UniProtKB-KW"/>
</dbReference>
<dbReference type="Pfam" id="PF00005">
    <property type="entry name" value="ABC_tran"/>
    <property type="match status" value="1"/>
</dbReference>
<dbReference type="InterPro" id="IPR017871">
    <property type="entry name" value="ABC_transporter-like_CS"/>
</dbReference>
<dbReference type="InterPro" id="IPR003593">
    <property type="entry name" value="AAA+_ATPase"/>
</dbReference>
<dbReference type="InterPro" id="IPR027417">
    <property type="entry name" value="P-loop_NTPase"/>
</dbReference>
<protein>
    <submittedName>
        <fullName evidence="6">ABC transporter ATP-binding protein</fullName>
    </submittedName>
</protein>
<dbReference type="Gene3D" id="3.40.50.300">
    <property type="entry name" value="P-loop containing nucleotide triphosphate hydrolases"/>
    <property type="match status" value="1"/>
</dbReference>
<gene>
    <name evidence="6" type="ORF">GCM10011322_24070</name>
</gene>
<dbReference type="GO" id="GO:0016887">
    <property type="term" value="F:ATP hydrolysis activity"/>
    <property type="evidence" value="ECO:0007669"/>
    <property type="project" value="InterPro"/>
</dbReference>
<dbReference type="PROSITE" id="PS00211">
    <property type="entry name" value="ABC_TRANSPORTER_1"/>
    <property type="match status" value="1"/>
</dbReference>
<evidence type="ECO:0000313" key="7">
    <source>
        <dbReference type="Proteomes" id="UP000600449"/>
    </source>
</evidence>
<keyword evidence="2" id="KW-0813">Transport</keyword>
<sequence length="270" mass="29617">MDEPRRIDEAAEPPPGRDAIIRVRGLEVGFGEKTIFKNLDLDVYRGEILGFVGGSGTGKSVLTRAILGLLPTRAGTIEVFGKDRATITARERRDIETRWGVLFQNGALFSGLTVKENVQMPMREHRHLSQAMMDDLAMLKIEMVGLRPDAADKYPSELSGGMIKRAALARALALDPDIVFLDEPTSGLDPIGAADFDDLIATLRDTLGLTVYMVTHDLDSLFSVCDRIAALAEQRVIAEGPIETMLASDHPWLRSYFHGKRARAVANESA</sequence>
<feature type="domain" description="ABC transporter" evidence="5">
    <location>
        <begin position="21"/>
        <end position="258"/>
    </location>
</feature>
<evidence type="ECO:0000259" key="5">
    <source>
        <dbReference type="PROSITE" id="PS50893"/>
    </source>
</evidence>
<dbReference type="Proteomes" id="UP000600449">
    <property type="component" value="Unassembled WGS sequence"/>
</dbReference>
<accession>A0A917V4J1</accession>
<dbReference type="EMBL" id="BMMF01000006">
    <property type="protein sequence ID" value="GGK36245.1"/>
    <property type="molecule type" value="Genomic_DNA"/>
</dbReference>
<dbReference type="SMART" id="SM00382">
    <property type="entry name" value="AAA"/>
    <property type="match status" value="1"/>
</dbReference>
<evidence type="ECO:0000313" key="6">
    <source>
        <dbReference type="EMBL" id="GGK36245.1"/>
    </source>
</evidence>
<dbReference type="PROSITE" id="PS50893">
    <property type="entry name" value="ABC_TRANSPORTER_2"/>
    <property type="match status" value="1"/>
</dbReference>
<reference evidence="6 7" key="1">
    <citation type="journal article" date="2014" name="Int. J. Syst. Evol. Microbiol.">
        <title>Complete genome sequence of Corynebacterium casei LMG S-19264T (=DSM 44701T), isolated from a smear-ripened cheese.</title>
        <authorList>
            <consortium name="US DOE Joint Genome Institute (JGI-PGF)"/>
            <person name="Walter F."/>
            <person name="Albersmeier A."/>
            <person name="Kalinowski J."/>
            <person name="Ruckert C."/>
        </authorList>
    </citation>
    <scope>NUCLEOTIDE SEQUENCE [LARGE SCALE GENOMIC DNA]</scope>
    <source>
        <strain evidence="6 7">CGMCC 1.9161</strain>
    </source>
</reference>
<keyword evidence="3" id="KW-0547">Nucleotide-binding</keyword>
<dbReference type="PANTHER" id="PTHR43023">
    <property type="entry name" value="PROTEIN TRIGALACTOSYLDIACYLGLYCEROL 3, CHLOROPLASTIC"/>
    <property type="match status" value="1"/>
</dbReference>
<evidence type="ECO:0000256" key="4">
    <source>
        <dbReference type="ARBA" id="ARBA00022840"/>
    </source>
</evidence>
<dbReference type="InterPro" id="IPR003439">
    <property type="entry name" value="ABC_transporter-like_ATP-bd"/>
</dbReference>
<evidence type="ECO:0000256" key="2">
    <source>
        <dbReference type="ARBA" id="ARBA00022448"/>
    </source>
</evidence>
<organism evidence="6 7">
    <name type="scientific">Salinarimonas ramus</name>
    <dbReference type="NCBI Taxonomy" id="690164"/>
    <lineage>
        <taxon>Bacteria</taxon>
        <taxon>Pseudomonadati</taxon>
        <taxon>Pseudomonadota</taxon>
        <taxon>Alphaproteobacteria</taxon>
        <taxon>Hyphomicrobiales</taxon>
        <taxon>Salinarimonadaceae</taxon>
        <taxon>Salinarimonas</taxon>
    </lineage>
</organism>
<dbReference type="CDD" id="cd03261">
    <property type="entry name" value="ABC_Org_Solvent_Resistant"/>
    <property type="match status" value="1"/>
</dbReference>
<proteinExistence type="inferred from homology"/>
<dbReference type="AlphaFoldDB" id="A0A917V4J1"/>
<dbReference type="PANTHER" id="PTHR43023:SF3">
    <property type="entry name" value="PROTEIN TRIGALACTOSYLDIACYLGLYCEROL 3, CHLOROPLASTIC"/>
    <property type="match status" value="1"/>
</dbReference>
<comment type="caution">
    <text evidence="6">The sequence shown here is derived from an EMBL/GenBank/DDBJ whole genome shotgun (WGS) entry which is preliminary data.</text>
</comment>
<keyword evidence="4 6" id="KW-0067">ATP-binding</keyword>
<keyword evidence="7" id="KW-1185">Reference proteome</keyword>
<dbReference type="SUPFAM" id="SSF52540">
    <property type="entry name" value="P-loop containing nucleoside triphosphate hydrolases"/>
    <property type="match status" value="1"/>
</dbReference>